<comment type="caution">
    <text evidence="1">The sequence shown here is derived from an EMBL/GenBank/DDBJ whole genome shotgun (WGS) entry which is preliminary data.</text>
</comment>
<protein>
    <submittedName>
        <fullName evidence="1">Uncharacterized protein</fullName>
    </submittedName>
</protein>
<keyword evidence="2" id="KW-1185">Reference proteome</keyword>
<organism evidence="1 2">
    <name type="scientific">Deinococcus petrolearius</name>
    <dbReference type="NCBI Taxonomy" id="1751295"/>
    <lineage>
        <taxon>Bacteria</taxon>
        <taxon>Thermotogati</taxon>
        <taxon>Deinococcota</taxon>
        <taxon>Deinococci</taxon>
        <taxon>Deinococcales</taxon>
        <taxon>Deinococcaceae</taxon>
        <taxon>Deinococcus</taxon>
    </lineage>
</organism>
<proteinExistence type="predicted"/>
<sequence length="86" mass="9699">MIILRGRYQISPSKRLTISAEPKQFPKGDFLTDLEAIQQACVLNNGLCEVQVSTVHGTMQGTLKERPGRKFHHRLFEGYVAFVPQA</sequence>
<accession>A0ABW1DHB8</accession>
<reference evidence="2" key="1">
    <citation type="journal article" date="2019" name="Int. J. Syst. Evol. Microbiol.">
        <title>The Global Catalogue of Microorganisms (GCM) 10K type strain sequencing project: providing services to taxonomists for standard genome sequencing and annotation.</title>
        <authorList>
            <consortium name="The Broad Institute Genomics Platform"/>
            <consortium name="The Broad Institute Genome Sequencing Center for Infectious Disease"/>
            <person name="Wu L."/>
            <person name="Ma J."/>
        </authorList>
    </citation>
    <scope>NUCLEOTIDE SEQUENCE [LARGE SCALE GENOMIC DNA]</scope>
    <source>
        <strain evidence="2">CGMCC 1.15053</strain>
    </source>
</reference>
<gene>
    <name evidence="1" type="ORF">ACFPQ6_00855</name>
</gene>
<name>A0ABW1DHB8_9DEIO</name>
<evidence type="ECO:0000313" key="1">
    <source>
        <dbReference type="EMBL" id="MFC5846846.1"/>
    </source>
</evidence>
<dbReference type="EMBL" id="JBHSOH010000002">
    <property type="protein sequence ID" value="MFC5846846.1"/>
    <property type="molecule type" value="Genomic_DNA"/>
</dbReference>
<dbReference type="RefSeq" id="WP_380045345.1">
    <property type="nucleotide sequence ID" value="NZ_JBHSOH010000002.1"/>
</dbReference>
<dbReference type="Proteomes" id="UP001595979">
    <property type="component" value="Unassembled WGS sequence"/>
</dbReference>
<evidence type="ECO:0000313" key="2">
    <source>
        <dbReference type="Proteomes" id="UP001595979"/>
    </source>
</evidence>